<evidence type="ECO:0000313" key="1">
    <source>
        <dbReference type="EMBL" id="TFK65998.1"/>
    </source>
</evidence>
<dbReference type="Proteomes" id="UP000308600">
    <property type="component" value="Unassembled WGS sequence"/>
</dbReference>
<reference evidence="1 2" key="1">
    <citation type="journal article" date="2019" name="Nat. Ecol. Evol.">
        <title>Megaphylogeny resolves global patterns of mushroom evolution.</title>
        <authorList>
            <person name="Varga T."/>
            <person name="Krizsan K."/>
            <person name="Foldi C."/>
            <person name="Dima B."/>
            <person name="Sanchez-Garcia M."/>
            <person name="Sanchez-Ramirez S."/>
            <person name="Szollosi G.J."/>
            <person name="Szarkandi J.G."/>
            <person name="Papp V."/>
            <person name="Albert L."/>
            <person name="Andreopoulos W."/>
            <person name="Angelini C."/>
            <person name="Antonin V."/>
            <person name="Barry K.W."/>
            <person name="Bougher N.L."/>
            <person name="Buchanan P."/>
            <person name="Buyck B."/>
            <person name="Bense V."/>
            <person name="Catcheside P."/>
            <person name="Chovatia M."/>
            <person name="Cooper J."/>
            <person name="Damon W."/>
            <person name="Desjardin D."/>
            <person name="Finy P."/>
            <person name="Geml J."/>
            <person name="Haridas S."/>
            <person name="Hughes K."/>
            <person name="Justo A."/>
            <person name="Karasinski D."/>
            <person name="Kautmanova I."/>
            <person name="Kiss B."/>
            <person name="Kocsube S."/>
            <person name="Kotiranta H."/>
            <person name="LaButti K.M."/>
            <person name="Lechner B.E."/>
            <person name="Liimatainen K."/>
            <person name="Lipzen A."/>
            <person name="Lukacs Z."/>
            <person name="Mihaltcheva S."/>
            <person name="Morgado L.N."/>
            <person name="Niskanen T."/>
            <person name="Noordeloos M.E."/>
            <person name="Ohm R.A."/>
            <person name="Ortiz-Santana B."/>
            <person name="Ovrebo C."/>
            <person name="Racz N."/>
            <person name="Riley R."/>
            <person name="Savchenko A."/>
            <person name="Shiryaev A."/>
            <person name="Soop K."/>
            <person name="Spirin V."/>
            <person name="Szebenyi C."/>
            <person name="Tomsovsky M."/>
            <person name="Tulloss R.E."/>
            <person name="Uehling J."/>
            <person name="Grigoriev I.V."/>
            <person name="Vagvolgyi C."/>
            <person name="Papp T."/>
            <person name="Martin F.M."/>
            <person name="Miettinen O."/>
            <person name="Hibbett D.S."/>
            <person name="Nagy L.G."/>
        </authorList>
    </citation>
    <scope>NUCLEOTIDE SEQUENCE [LARGE SCALE GENOMIC DNA]</scope>
    <source>
        <strain evidence="1 2">NL-1719</strain>
    </source>
</reference>
<keyword evidence="2" id="KW-1185">Reference proteome</keyword>
<accession>A0ACD3AK06</accession>
<sequence>MNPYTPGARPVRRKKHVGLSAKEYTQITGTIASVRRSRLPLQDDADAVPDRRPRVDEEPSFIAETSFVRAPLNSRVPSTSNVSFNLGLSARFANQKGKGKQDSLDRVPLDVQEALVLEDLLYVLMGIQGTYLIFHPDYSPEDDDPLKGIKFVSHPSLDPSIRDLVERILPLGTYYTAITSFIELKSHLDFGLVNHALCAAIRDMLKDYQTLLSQLEHAFNSSPSFSLQKLWFYVHPTIHTLSLIYHLVRELNSADDPSAASPSSSRSRSPSSSPPPSDDDPEQAARDEALGLGGAKLKAVMSEYDRGGKGLSSAAEESGIVVKGGEVLAIIYERMVNMSGDSTANVVYGTLLKEAGRPYVKMLKEWVKTGKLVDPYEELLVKESKFIDRGILDMDYTDEYWEKRYTLRDGTSSSGPARGRQAGVPPPRARNGRLPGGACVPPLLESWKHKILLAGKYLNVIRECGIEVGLASTKPSPSLDEDSDDLSMASESFYHFLESAYNYANTTLLHLLLKQQQLIPRLRALKKYFFLSQSSFLTQFLDASASELRKPVRAVSGTKLQSLLELAVNADGGGEDGAGHHEKGGIELKVVMSDSGLYDFLLKIINVDGVSGGGMGAGLDGHHANDGEDAATAAAAGGGAPSSRQKDKQFSGIDALSFDTPIPFPLSLVISRKTILRYQLIFRFLLHLKHVEQHLGSMWVDQMGVAWRSSMRRPLANQTGGIVGYSPATKGSGAGGGGAKPAFGRGKATTPTSGLTTPITPTIPKPFQDNASKEFENWRLRVCLLRAKMMGFVQQILAFVTFEVIEPHWRRLESKLVGSFGTGLVEGGGTSAFGVGVDLGKGGVATVDELLRAHLDFLDTCLKECMLTSSKLLKAYSKLVVTCSTFAMYTPNFSKSAVSAVAAATASNNPSGAADGTSRVPTPMPTVEGEVPNQKESKDKDSATAMAKRWEFLGKFETNFNHWFQVHLDCVQFYASSENVSLLPLVTRLNSIKGTAGQ</sequence>
<proteinExistence type="predicted"/>
<organism evidence="1 2">
    <name type="scientific">Pluteus cervinus</name>
    <dbReference type="NCBI Taxonomy" id="181527"/>
    <lineage>
        <taxon>Eukaryota</taxon>
        <taxon>Fungi</taxon>
        <taxon>Dikarya</taxon>
        <taxon>Basidiomycota</taxon>
        <taxon>Agaricomycotina</taxon>
        <taxon>Agaricomycetes</taxon>
        <taxon>Agaricomycetidae</taxon>
        <taxon>Agaricales</taxon>
        <taxon>Pluteineae</taxon>
        <taxon>Pluteaceae</taxon>
        <taxon>Pluteus</taxon>
    </lineage>
</organism>
<dbReference type="EMBL" id="ML208419">
    <property type="protein sequence ID" value="TFK65998.1"/>
    <property type="molecule type" value="Genomic_DNA"/>
</dbReference>
<evidence type="ECO:0000313" key="2">
    <source>
        <dbReference type="Proteomes" id="UP000308600"/>
    </source>
</evidence>
<gene>
    <name evidence="1" type="ORF">BDN72DRAFT_962117</name>
</gene>
<name>A0ACD3AK06_9AGAR</name>
<protein>
    <submittedName>
        <fullName evidence="1">Uncharacterized protein</fullName>
    </submittedName>
</protein>